<keyword evidence="1" id="KW-0175">Coiled coil</keyword>
<evidence type="ECO:0000256" key="1">
    <source>
        <dbReference type="SAM" id="Coils"/>
    </source>
</evidence>
<protein>
    <submittedName>
        <fullName evidence="2">Uncharacterized protein</fullName>
    </submittedName>
</protein>
<gene>
    <name evidence="2" type="ORF">LCGC14_1339200</name>
</gene>
<accession>A0A0F9NGE7</accession>
<reference evidence="2" key="1">
    <citation type="journal article" date="2015" name="Nature">
        <title>Complex archaea that bridge the gap between prokaryotes and eukaryotes.</title>
        <authorList>
            <person name="Spang A."/>
            <person name="Saw J.H."/>
            <person name="Jorgensen S.L."/>
            <person name="Zaremba-Niedzwiedzka K."/>
            <person name="Martijn J."/>
            <person name="Lind A.E."/>
            <person name="van Eijk R."/>
            <person name="Schleper C."/>
            <person name="Guy L."/>
            <person name="Ettema T.J."/>
        </authorList>
    </citation>
    <scope>NUCLEOTIDE SEQUENCE</scope>
</reference>
<feature type="coiled-coil region" evidence="1">
    <location>
        <begin position="16"/>
        <end position="57"/>
    </location>
</feature>
<comment type="caution">
    <text evidence="2">The sequence shown here is derived from an EMBL/GenBank/DDBJ whole genome shotgun (WGS) entry which is preliminary data.</text>
</comment>
<dbReference type="EMBL" id="LAZR01008172">
    <property type="protein sequence ID" value="KKM80497.1"/>
    <property type="molecule type" value="Genomic_DNA"/>
</dbReference>
<dbReference type="AlphaFoldDB" id="A0A0F9NGE7"/>
<organism evidence="2">
    <name type="scientific">marine sediment metagenome</name>
    <dbReference type="NCBI Taxonomy" id="412755"/>
    <lineage>
        <taxon>unclassified sequences</taxon>
        <taxon>metagenomes</taxon>
        <taxon>ecological metagenomes</taxon>
    </lineage>
</organism>
<evidence type="ECO:0000313" key="2">
    <source>
        <dbReference type="EMBL" id="KKM80497.1"/>
    </source>
</evidence>
<name>A0A0F9NGE7_9ZZZZ</name>
<sequence>MPSDCQCSTSSVETITVEKVLNNKQATRKLRRLEREVEALENENTGLKRRLRKASINKEKILKDLRSKLDKI</sequence>
<proteinExistence type="predicted"/>